<dbReference type="EMBL" id="JABBNB010000023">
    <property type="protein sequence ID" value="NMO03433.1"/>
    <property type="molecule type" value="Genomic_DNA"/>
</dbReference>
<evidence type="ECO:0000313" key="2">
    <source>
        <dbReference type="EMBL" id="NMO03433.1"/>
    </source>
</evidence>
<dbReference type="Pfam" id="PF13630">
    <property type="entry name" value="SdpI"/>
    <property type="match status" value="1"/>
</dbReference>
<feature type="transmembrane region" description="Helical" evidence="1">
    <location>
        <begin position="50"/>
        <end position="75"/>
    </location>
</feature>
<evidence type="ECO:0000313" key="3">
    <source>
        <dbReference type="Proteomes" id="UP000550729"/>
    </source>
</evidence>
<evidence type="ECO:0000256" key="1">
    <source>
        <dbReference type="SAM" id="Phobius"/>
    </source>
</evidence>
<keyword evidence="1" id="KW-0472">Membrane</keyword>
<keyword evidence="1" id="KW-0812">Transmembrane</keyword>
<protein>
    <submittedName>
        <fullName evidence="2">SdpI family protein</fullName>
    </submittedName>
</protein>
<feature type="transmembrane region" description="Helical" evidence="1">
    <location>
        <begin position="81"/>
        <end position="102"/>
    </location>
</feature>
<reference evidence="2 3" key="1">
    <citation type="submission" date="2020-04" db="EMBL/GenBank/DDBJ databases">
        <title>Gordonia sp. nov. TBRC 11910.</title>
        <authorList>
            <person name="Suriyachadkun C."/>
        </authorList>
    </citation>
    <scope>NUCLEOTIDE SEQUENCE [LARGE SCALE GENOMIC DNA]</scope>
    <source>
        <strain evidence="2 3">TBRC 11910</strain>
    </source>
</reference>
<dbReference type="AlphaFoldDB" id="A0A848L4B5"/>
<proteinExistence type="predicted"/>
<dbReference type="RefSeq" id="WP_170195942.1">
    <property type="nucleotide sequence ID" value="NZ_JABBNB010000023.1"/>
</dbReference>
<organism evidence="2 3">
    <name type="scientific">Gordonia asplenii</name>
    <dbReference type="NCBI Taxonomy" id="2725283"/>
    <lineage>
        <taxon>Bacteria</taxon>
        <taxon>Bacillati</taxon>
        <taxon>Actinomycetota</taxon>
        <taxon>Actinomycetes</taxon>
        <taxon>Mycobacteriales</taxon>
        <taxon>Gordoniaceae</taxon>
        <taxon>Gordonia</taxon>
    </lineage>
</organism>
<keyword evidence="1" id="KW-1133">Transmembrane helix</keyword>
<comment type="caution">
    <text evidence="2">The sequence shown here is derived from an EMBL/GenBank/DDBJ whole genome shotgun (WGS) entry which is preliminary data.</text>
</comment>
<sequence length="172" mass="16760">MSVVSVVVAIIGFALATVWGGVGIAGLAGRLQRNKWLGVRNDDTMRSAKAFTVANRAAGPGMVAAAVMTAVGAGLGLAIGGLWGTIFVVAAIVVSMLVIGIVSGIGIRAAAVVPPEDDDTGCGVGCCSGGDEASSCADDHAAQADDPASDCGQSSCGSCALSGMCTNETAQA</sequence>
<dbReference type="Proteomes" id="UP000550729">
    <property type="component" value="Unassembled WGS sequence"/>
</dbReference>
<accession>A0A848L4B5</accession>
<feature type="transmembrane region" description="Helical" evidence="1">
    <location>
        <begin position="6"/>
        <end position="29"/>
    </location>
</feature>
<gene>
    <name evidence="2" type="ORF">HH308_19650</name>
</gene>
<name>A0A848L4B5_9ACTN</name>
<keyword evidence="3" id="KW-1185">Reference proteome</keyword>
<dbReference type="InterPro" id="IPR025962">
    <property type="entry name" value="SdpI/YhfL"/>
</dbReference>